<accession>A0ACB8WUW6</accession>
<proteinExistence type="predicted"/>
<sequence length="97" mass="10789">MQRLTFTKQLFTDKLCRTLFLQPGPRLLRSRSSSFPADSPTESRMEFVGQARPSGACGLLGVPGLSTLDVDDDEGEVVIRHQAQIFSSPTAEELRHR</sequence>
<dbReference type="Proteomes" id="UP000831701">
    <property type="component" value="Chromosome 6"/>
</dbReference>
<evidence type="ECO:0000313" key="1">
    <source>
        <dbReference type="EMBL" id="KAI3371107.1"/>
    </source>
</evidence>
<organism evidence="1 2">
    <name type="scientific">Scortum barcoo</name>
    <name type="common">barcoo grunter</name>
    <dbReference type="NCBI Taxonomy" id="214431"/>
    <lineage>
        <taxon>Eukaryota</taxon>
        <taxon>Metazoa</taxon>
        <taxon>Chordata</taxon>
        <taxon>Craniata</taxon>
        <taxon>Vertebrata</taxon>
        <taxon>Euteleostomi</taxon>
        <taxon>Actinopterygii</taxon>
        <taxon>Neopterygii</taxon>
        <taxon>Teleostei</taxon>
        <taxon>Neoteleostei</taxon>
        <taxon>Acanthomorphata</taxon>
        <taxon>Eupercaria</taxon>
        <taxon>Centrarchiformes</taxon>
        <taxon>Terapontoidei</taxon>
        <taxon>Terapontidae</taxon>
        <taxon>Scortum</taxon>
    </lineage>
</organism>
<reference evidence="1" key="1">
    <citation type="submission" date="2022-04" db="EMBL/GenBank/DDBJ databases">
        <title>Jade perch genome.</title>
        <authorList>
            <person name="Chao B."/>
        </authorList>
    </citation>
    <scope>NUCLEOTIDE SEQUENCE</scope>
    <source>
        <strain evidence="1">CB-2022</strain>
    </source>
</reference>
<keyword evidence="2" id="KW-1185">Reference proteome</keyword>
<comment type="caution">
    <text evidence="1">The sequence shown here is derived from an EMBL/GenBank/DDBJ whole genome shotgun (WGS) entry which is preliminary data.</text>
</comment>
<dbReference type="EMBL" id="CM041536">
    <property type="protein sequence ID" value="KAI3371107.1"/>
    <property type="molecule type" value="Genomic_DNA"/>
</dbReference>
<name>A0ACB8WUW6_9TELE</name>
<evidence type="ECO:0000313" key="2">
    <source>
        <dbReference type="Proteomes" id="UP000831701"/>
    </source>
</evidence>
<protein>
    <submittedName>
        <fullName evidence="1">Uncharacterized protein</fullName>
    </submittedName>
</protein>
<gene>
    <name evidence="1" type="ORF">L3Q82_023739</name>
</gene>